<dbReference type="RefSeq" id="WP_106213065.1">
    <property type="nucleotide sequence ID" value="NZ_PVZF01000009.1"/>
</dbReference>
<sequence length="124" mass="12395">MSETTLPEAPLVDAETAGRAVAGGALFVDVRSDAGRAAHGELPQAVVVAKTDVGRKFAVGEPGALEQLTDKDQEIVVICGSPAGSGPVTAELLAAGFTNVVQVDGGFPAWKAAGLATEEPVQAG</sequence>
<dbReference type="OrthoDB" id="1445766at2"/>
<dbReference type="SMART" id="SM00450">
    <property type="entry name" value="RHOD"/>
    <property type="match status" value="1"/>
</dbReference>
<dbReference type="PROSITE" id="PS50206">
    <property type="entry name" value="RHODANESE_3"/>
    <property type="match status" value="1"/>
</dbReference>
<gene>
    <name evidence="2" type="ORF">CLV37_109272</name>
</gene>
<dbReference type="PANTHER" id="PTHR45431:SF3">
    <property type="entry name" value="RHODANESE-LIKE DOMAIN-CONTAINING PROTEIN 15, CHLOROPLASTIC"/>
    <property type="match status" value="1"/>
</dbReference>
<dbReference type="EMBL" id="PVZF01000009">
    <property type="protein sequence ID" value="PRY13078.1"/>
    <property type="molecule type" value="Genomic_DNA"/>
</dbReference>
<proteinExistence type="predicted"/>
<dbReference type="Proteomes" id="UP000238083">
    <property type="component" value="Unassembled WGS sequence"/>
</dbReference>
<evidence type="ECO:0000313" key="3">
    <source>
        <dbReference type="Proteomes" id="UP000238083"/>
    </source>
</evidence>
<dbReference type="Gene3D" id="3.40.250.10">
    <property type="entry name" value="Rhodanese-like domain"/>
    <property type="match status" value="1"/>
</dbReference>
<dbReference type="InterPro" id="IPR001763">
    <property type="entry name" value="Rhodanese-like_dom"/>
</dbReference>
<dbReference type="InterPro" id="IPR052367">
    <property type="entry name" value="Thiosulfate_ST/Rhodanese-like"/>
</dbReference>
<dbReference type="CDD" id="cd00158">
    <property type="entry name" value="RHOD"/>
    <property type="match status" value="1"/>
</dbReference>
<organism evidence="2 3">
    <name type="scientific">Kineococcus rhizosphaerae</name>
    <dbReference type="NCBI Taxonomy" id="559628"/>
    <lineage>
        <taxon>Bacteria</taxon>
        <taxon>Bacillati</taxon>
        <taxon>Actinomycetota</taxon>
        <taxon>Actinomycetes</taxon>
        <taxon>Kineosporiales</taxon>
        <taxon>Kineosporiaceae</taxon>
        <taxon>Kineococcus</taxon>
    </lineage>
</organism>
<dbReference type="PANTHER" id="PTHR45431">
    <property type="entry name" value="RHODANESE-LIKE DOMAIN-CONTAINING PROTEIN 15, CHLOROPLASTIC"/>
    <property type="match status" value="1"/>
</dbReference>
<reference evidence="2 3" key="1">
    <citation type="submission" date="2018-03" db="EMBL/GenBank/DDBJ databases">
        <title>Genomic Encyclopedia of Archaeal and Bacterial Type Strains, Phase II (KMG-II): from individual species to whole genera.</title>
        <authorList>
            <person name="Goeker M."/>
        </authorList>
    </citation>
    <scope>NUCLEOTIDE SEQUENCE [LARGE SCALE GENOMIC DNA]</scope>
    <source>
        <strain evidence="2 3">DSM 19711</strain>
    </source>
</reference>
<keyword evidence="2" id="KW-0808">Transferase</keyword>
<accession>A0A2T0R198</accession>
<feature type="domain" description="Rhodanese" evidence="1">
    <location>
        <begin position="21"/>
        <end position="119"/>
    </location>
</feature>
<dbReference type="AlphaFoldDB" id="A0A2T0R198"/>
<dbReference type="Pfam" id="PF00581">
    <property type="entry name" value="Rhodanese"/>
    <property type="match status" value="1"/>
</dbReference>
<dbReference type="GO" id="GO:0016740">
    <property type="term" value="F:transferase activity"/>
    <property type="evidence" value="ECO:0007669"/>
    <property type="project" value="UniProtKB-KW"/>
</dbReference>
<evidence type="ECO:0000259" key="1">
    <source>
        <dbReference type="PROSITE" id="PS50206"/>
    </source>
</evidence>
<dbReference type="SUPFAM" id="SSF52821">
    <property type="entry name" value="Rhodanese/Cell cycle control phosphatase"/>
    <property type="match status" value="1"/>
</dbReference>
<protein>
    <submittedName>
        <fullName evidence="2">Rhodanese-related sulfurtransferase</fullName>
    </submittedName>
</protein>
<keyword evidence="3" id="KW-1185">Reference proteome</keyword>
<name>A0A2T0R198_9ACTN</name>
<comment type="caution">
    <text evidence="2">The sequence shown here is derived from an EMBL/GenBank/DDBJ whole genome shotgun (WGS) entry which is preliminary data.</text>
</comment>
<evidence type="ECO:0000313" key="2">
    <source>
        <dbReference type="EMBL" id="PRY13078.1"/>
    </source>
</evidence>
<dbReference type="InterPro" id="IPR036873">
    <property type="entry name" value="Rhodanese-like_dom_sf"/>
</dbReference>